<evidence type="ECO:0000256" key="4">
    <source>
        <dbReference type="ARBA" id="ARBA00023163"/>
    </source>
</evidence>
<dbReference type="GO" id="GO:0003677">
    <property type="term" value="F:DNA binding"/>
    <property type="evidence" value="ECO:0007669"/>
    <property type="project" value="UniProtKB-KW"/>
</dbReference>
<dbReference type="OrthoDB" id="7688673at2"/>
<dbReference type="InterPro" id="IPR037171">
    <property type="entry name" value="NagB/RpiA_transferase-like"/>
</dbReference>
<dbReference type="InterPro" id="IPR018356">
    <property type="entry name" value="Tscrpt_reg_HTH_DeoR_CS"/>
</dbReference>
<dbReference type="AlphaFoldDB" id="A0A285CVD1"/>
<dbReference type="PANTHER" id="PTHR30363:SF4">
    <property type="entry name" value="GLYCEROL-3-PHOSPHATE REGULON REPRESSOR"/>
    <property type="match status" value="1"/>
</dbReference>
<keyword evidence="4" id="KW-0804">Transcription</keyword>
<keyword evidence="7" id="KW-1185">Reference proteome</keyword>
<dbReference type="SUPFAM" id="SSF46785">
    <property type="entry name" value="Winged helix' DNA-binding domain"/>
    <property type="match status" value="1"/>
</dbReference>
<evidence type="ECO:0000256" key="1">
    <source>
        <dbReference type="ARBA" id="ARBA00022491"/>
    </source>
</evidence>
<dbReference type="Gene3D" id="3.40.50.1360">
    <property type="match status" value="1"/>
</dbReference>
<sequence>MISKRHADILKILDSSGTVTVAELANLLGVSTETVRRDLRPLVEDGAVHRMHGAVSLTGPTAEAPFRRRMRENAPAKQAIAARVAATILDGQTVMLDTGTTTSFIARALTGHRRLRVVTNSMDVARTLAVTGGNRVFLTAGEVRPDSGAALGPAAVAHVLQFRADVAVISAGGVDALAVTDYDPDEAEFARALLTCAPRRVVATDATKFGRRGLVAVVGFDGMDELVTDAAPPAVIASAMAAGGARLVLAG</sequence>
<accession>A0A285CVD1</accession>
<organism evidence="6 7">
    <name type="scientific">Cereibacter ovatus</name>
    <dbReference type="NCBI Taxonomy" id="439529"/>
    <lineage>
        <taxon>Bacteria</taxon>
        <taxon>Pseudomonadati</taxon>
        <taxon>Pseudomonadota</taxon>
        <taxon>Alphaproteobacteria</taxon>
        <taxon>Rhodobacterales</taxon>
        <taxon>Paracoccaceae</taxon>
        <taxon>Cereibacter</taxon>
    </lineage>
</organism>
<gene>
    <name evidence="6" type="ORF">SAMN05878503_10742</name>
</gene>
<dbReference type="SUPFAM" id="SSF100950">
    <property type="entry name" value="NagB/RpiA/CoA transferase-like"/>
    <property type="match status" value="1"/>
</dbReference>
<dbReference type="InterPro" id="IPR014036">
    <property type="entry name" value="DeoR-like_C"/>
</dbReference>
<dbReference type="SMART" id="SM00420">
    <property type="entry name" value="HTH_DEOR"/>
    <property type="match status" value="1"/>
</dbReference>
<dbReference type="EMBL" id="OAOQ01000007">
    <property type="protein sequence ID" value="SNX70883.1"/>
    <property type="molecule type" value="Genomic_DNA"/>
</dbReference>
<dbReference type="Pfam" id="PF00455">
    <property type="entry name" value="DeoRC"/>
    <property type="match status" value="1"/>
</dbReference>
<evidence type="ECO:0000259" key="5">
    <source>
        <dbReference type="PROSITE" id="PS51000"/>
    </source>
</evidence>
<evidence type="ECO:0000313" key="7">
    <source>
        <dbReference type="Proteomes" id="UP000219467"/>
    </source>
</evidence>
<dbReference type="GO" id="GO:0003700">
    <property type="term" value="F:DNA-binding transcription factor activity"/>
    <property type="evidence" value="ECO:0007669"/>
    <property type="project" value="InterPro"/>
</dbReference>
<keyword evidence="3" id="KW-0238">DNA-binding</keyword>
<dbReference type="InterPro" id="IPR036390">
    <property type="entry name" value="WH_DNA-bd_sf"/>
</dbReference>
<evidence type="ECO:0000256" key="2">
    <source>
        <dbReference type="ARBA" id="ARBA00023015"/>
    </source>
</evidence>
<dbReference type="SMART" id="SM01134">
    <property type="entry name" value="DeoRC"/>
    <property type="match status" value="1"/>
</dbReference>
<dbReference type="PROSITE" id="PS51000">
    <property type="entry name" value="HTH_DEOR_2"/>
    <property type="match status" value="1"/>
</dbReference>
<protein>
    <submittedName>
        <fullName evidence="6">DeoR family transcriptional regulator</fullName>
    </submittedName>
</protein>
<dbReference type="InterPro" id="IPR001034">
    <property type="entry name" value="DeoR_HTH"/>
</dbReference>
<name>A0A285CVD1_9RHOB</name>
<dbReference type="Proteomes" id="UP000219467">
    <property type="component" value="Unassembled WGS sequence"/>
</dbReference>
<dbReference type="Gene3D" id="1.10.10.10">
    <property type="entry name" value="Winged helix-like DNA-binding domain superfamily/Winged helix DNA-binding domain"/>
    <property type="match status" value="1"/>
</dbReference>
<evidence type="ECO:0000313" key="6">
    <source>
        <dbReference type="EMBL" id="SNX70883.1"/>
    </source>
</evidence>
<reference evidence="7" key="1">
    <citation type="submission" date="2017-08" db="EMBL/GenBank/DDBJ databases">
        <authorList>
            <person name="Varghese N."/>
            <person name="Submissions S."/>
        </authorList>
    </citation>
    <scope>NUCLEOTIDE SEQUENCE [LARGE SCALE GENOMIC DNA]</scope>
    <source>
        <strain evidence="7">JA234</strain>
    </source>
</reference>
<dbReference type="PANTHER" id="PTHR30363">
    <property type="entry name" value="HTH-TYPE TRANSCRIPTIONAL REGULATOR SRLR-RELATED"/>
    <property type="match status" value="1"/>
</dbReference>
<dbReference type="PRINTS" id="PR00037">
    <property type="entry name" value="HTHLACR"/>
</dbReference>
<dbReference type="Pfam" id="PF08220">
    <property type="entry name" value="HTH_DeoR"/>
    <property type="match status" value="1"/>
</dbReference>
<keyword evidence="2" id="KW-0805">Transcription regulation</keyword>
<dbReference type="InterPro" id="IPR050313">
    <property type="entry name" value="Carb_Metab_HTH_regulators"/>
</dbReference>
<dbReference type="PROSITE" id="PS00894">
    <property type="entry name" value="HTH_DEOR_1"/>
    <property type="match status" value="1"/>
</dbReference>
<proteinExistence type="predicted"/>
<evidence type="ECO:0000256" key="3">
    <source>
        <dbReference type="ARBA" id="ARBA00023125"/>
    </source>
</evidence>
<dbReference type="RefSeq" id="WP_097030473.1">
    <property type="nucleotide sequence ID" value="NZ_OAOQ01000007.1"/>
</dbReference>
<keyword evidence="1" id="KW-0678">Repressor</keyword>
<dbReference type="InterPro" id="IPR036388">
    <property type="entry name" value="WH-like_DNA-bd_sf"/>
</dbReference>
<feature type="domain" description="HTH deoR-type" evidence="5">
    <location>
        <begin position="2"/>
        <end position="57"/>
    </location>
</feature>